<evidence type="ECO:0000313" key="2">
    <source>
        <dbReference type="Proteomes" id="UP000257109"/>
    </source>
</evidence>
<keyword evidence="2" id="KW-1185">Reference proteome</keyword>
<dbReference type="PANTHER" id="PTHR33223:SF3">
    <property type="match status" value="1"/>
</dbReference>
<dbReference type="AlphaFoldDB" id="A0A371GKY3"/>
<name>A0A371GKY3_MUCPR</name>
<gene>
    <name evidence="1" type="ORF">CR513_26844</name>
</gene>
<dbReference type="EMBL" id="QJKJ01005181">
    <property type="protein sequence ID" value="RDX91204.1"/>
    <property type="molecule type" value="Genomic_DNA"/>
</dbReference>
<organism evidence="1 2">
    <name type="scientific">Mucuna pruriens</name>
    <name type="common">Velvet bean</name>
    <name type="synonym">Dolichos pruriens</name>
    <dbReference type="NCBI Taxonomy" id="157652"/>
    <lineage>
        <taxon>Eukaryota</taxon>
        <taxon>Viridiplantae</taxon>
        <taxon>Streptophyta</taxon>
        <taxon>Embryophyta</taxon>
        <taxon>Tracheophyta</taxon>
        <taxon>Spermatophyta</taxon>
        <taxon>Magnoliopsida</taxon>
        <taxon>eudicotyledons</taxon>
        <taxon>Gunneridae</taxon>
        <taxon>Pentapetalae</taxon>
        <taxon>rosids</taxon>
        <taxon>fabids</taxon>
        <taxon>Fabales</taxon>
        <taxon>Fabaceae</taxon>
        <taxon>Papilionoideae</taxon>
        <taxon>50 kb inversion clade</taxon>
        <taxon>NPAAA clade</taxon>
        <taxon>indigoferoid/millettioid clade</taxon>
        <taxon>Phaseoleae</taxon>
        <taxon>Mucuna</taxon>
    </lineage>
</organism>
<sequence>CMTRSSSNNLHVFNLEINRTLHRLRKVRSTEVGDNSSFISIIDSVNNTFTSNPTNNFDFSEFSSADINFESNIVVNMSHELDPVENNDRAVKELATHDMLYQPWCIQYPLIHLLPKFHGLVGEDPHNHLKEFHVVCSTMRPHGIPKDYIKMKAFPFFLDGTAKVCYTYSRFSSIPGDMKQMFLEKFFPSSRIATIQKEICGLMMMDRNTIDAASGGALMDKTPTAMRHLISNMVSNTQ</sequence>
<evidence type="ECO:0000313" key="1">
    <source>
        <dbReference type="EMBL" id="RDX91204.1"/>
    </source>
</evidence>
<evidence type="ECO:0008006" key="3">
    <source>
        <dbReference type="Google" id="ProtNLM"/>
    </source>
</evidence>
<comment type="caution">
    <text evidence="1">The sequence shown here is derived from an EMBL/GenBank/DDBJ whole genome shotgun (WGS) entry which is preliminary data.</text>
</comment>
<proteinExistence type="predicted"/>
<dbReference type="Proteomes" id="UP000257109">
    <property type="component" value="Unassembled WGS sequence"/>
</dbReference>
<accession>A0A371GKY3</accession>
<protein>
    <recommendedName>
        <fullName evidence="3">Retrotransposon gag domain-containing protein</fullName>
    </recommendedName>
</protein>
<feature type="non-terminal residue" evidence="1">
    <location>
        <position position="1"/>
    </location>
</feature>
<dbReference type="OrthoDB" id="1689420at2759"/>
<dbReference type="PANTHER" id="PTHR33223">
    <property type="entry name" value="CCHC-TYPE DOMAIN-CONTAINING PROTEIN"/>
    <property type="match status" value="1"/>
</dbReference>
<reference evidence="1" key="1">
    <citation type="submission" date="2018-05" db="EMBL/GenBank/DDBJ databases">
        <title>Draft genome of Mucuna pruriens seed.</title>
        <authorList>
            <person name="Nnadi N.E."/>
            <person name="Vos R."/>
            <person name="Hasami M.H."/>
            <person name="Devisetty U.K."/>
            <person name="Aguiy J.C."/>
        </authorList>
    </citation>
    <scope>NUCLEOTIDE SEQUENCE [LARGE SCALE GENOMIC DNA]</scope>
    <source>
        <strain evidence="1">JCA_2017</strain>
    </source>
</reference>